<feature type="region of interest" description="Disordered" evidence="2">
    <location>
        <begin position="329"/>
        <end position="354"/>
    </location>
</feature>
<evidence type="ECO:0000313" key="3">
    <source>
        <dbReference type="EMBL" id="CAK9064933.1"/>
    </source>
</evidence>
<feature type="region of interest" description="Disordered" evidence="2">
    <location>
        <begin position="371"/>
        <end position="393"/>
    </location>
</feature>
<evidence type="ECO:0000256" key="1">
    <source>
        <dbReference type="SAM" id="Coils"/>
    </source>
</evidence>
<dbReference type="Proteomes" id="UP001642484">
    <property type="component" value="Unassembled WGS sequence"/>
</dbReference>
<protein>
    <submittedName>
        <fullName evidence="3">Uncharacterized protein</fullName>
    </submittedName>
</protein>
<feature type="region of interest" description="Disordered" evidence="2">
    <location>
        <begin position="1"/>
        <end position="42"/>
    </location>
</feature>
<organism evidence="3 4">
    <name type="scientific">Durusdinium trenchii</name>
    <dbReference type="NCBI Taxonomy" id="1381693"/>
    <lineage>
        <taxon>Eukaryota</taxon>
        <taxon>Sar</taxon>
        <taxon>Alveolata</taxon>
        <taxon>Dinophyceae</taxon>
        <taxon>Suessiales</taxon>
        <taxon>Symbiodiniaceae</taxon>
        <taxon>Durusdinium</taxon>
    </lineage>
</organism>
<dbReference type="SUPFAM" id="SSF50978">
    <property type="entry name" value="WD40 repeat-like"/>
    <property type="match status" value="1"/>
</dbReference>
<feature type="coiled-coil region" evidence="1">
    <location>
        <begin position="657"/>
        <end position="684"/>
    </location>
</feature>
<sequence>MPCRPAPLHARRIPLSARTRWAEPPSIPRPATERKGRAQRGQAQDLLDVLRFEASDTEASESDGVPEEEVGADSRVITSLQRSVGLRGLVAGPMGEGLVTSRMPGFGRGVPPSTRIEQCVAVGFSEAEVRLEGSRFFVLTTAHDGFNLTWLPSMKSGEMSARDDPGWTQVALLPFCSAFSKHEGLAAKGPRTRQASAHATAEIGDPTQTPDVLGEELQQKGLEGVYALIFILAKLFASPQNAFLAMEPENGQVSTLGLENFLRRQIRHDVEALTGLKVVQLFKELDKRENGYISLEDLICSNPENQQQQCTCEEGDKCISEVWKQGGQQDSTEFGRTISPSTQSNHSGADKRKGGGIVSLKTLKWTKQANRRKELTSAATADGRSDVGSQTTRAEIHRRNDLIRKERDSSNVQDTHLDLDRERFITTVSRAGPLRSPIRAQGIIFSRLHRTGMGKEMESKRRLVQRLAAEAEAAFARKKGQAAGEDLDGAKEDPNPKSLVEMTKGRMRNSVTGSVSLNLDPEMEEPVNFTSVTRSAMAKRLARASAQARQEPQLRRLRFEVSSLVVDPKRPRVAAGIGDGQLAVYYLFRSHGSKRKQLHQIQGFDASRGLGDVCTALCLPAQRLSDEGSMAVETVLAGFESGRVAVFRSFFPEEFSMEKADDKKKKKKKTLEQVMEERQRIKSLANGEPVVQAEEPLLLEHFHCKTPIVALYWHQIMGIFSVSSTGHVVVADSCGVQTFAINEACGRNSTVTSADLSLELEQLAVAGQRGVHLWQILSQAKYGVIGVQDNTQQNPEQNFNVMLVRYMPSGKFLLTLHKEGVVKIWDSRNLELHTSCFAARRVSCAFWEPRWETLFVFNPDGVTEIEIHEDKLETQDLSKTMRMPTLLFSD</sequence>
<dbReference type="EMBL" id="CAXAMN010021962">
    <property type="protein sequence ID" value="CAK9064933.1"/>
    <property type="molecule type" value="Genomic_DNA"/>
</dbReference>
<keyword evidence="1" id="KW-0175">Coiled coil</keyword>
<name>A0ABP0NMC3_9DINO</name>
<evidence type="ECO:0000313" key="4">
    <source>
        <dbReference type="Proteomes" id="UP001642484"/>
    </source>
</evidence>
<feature type="compositionally biased region" description="Polar residues" evidence="2">
    <location>
        <begin position="329"/>
        <end position="347"/>
    </location>
</feature>
<comment type="caution">
    <text evidence="3">The sequence shown here is derived from an EMBL/GenBank/DDBJ whole genome shotgun (WGS) entry which is preliminary data.</text>
</comment>
<accession>A0ABP0NMC3</accession>
<keyword evidence="4" id="KW-1185">Reference proteome</keyword>
<dbReference type="InterPro" id="IPR036322">
    <property type="entry name" value="WD40_repeat_dom_sf"/>
</dbReference>
<proteinExistence type="predicted"/>
<reference evidence="3 4" key="1">
    <citation type="submission" date="2024-02" db="EMBL/GenBank/DDBJ databases">
        <authorList>
            <person name="Chen Y."/>
            <person name="Shah S."/>
            <person name="Dougan E. K."/>
            <person name="Thang M."/>
            <person name="Chan C."/>
        </authorList>
    </citation>
    <scope>NUCLEOTIDE SEQUENCE [LARGE SCALE GENOMIC DNA]</scope>
</reference>
<dbReference type="Gene3D" id="2.130.10.10">
    <property type="entry name" value="YVTN repeat-like/Quinoprotein amine dehydrogenase"/>
    <property type="match status" value="1"/>
</dbReference>
<dbReference type="InterPro" id="IPR015943">
    <property type="entry name" value="WD40/YVTN_repeat-like_dom_sf"/>
</dbReference>
<gene>
    <name evidence="3" type="ORF">CCMP2556_LOCUS31922</name>
</gene>
<evidence type="ECO:0000256" key="2">
    <source>
        <dbReference type="SAM" id="MobiDB-lite"/>
    </source>
</evidence>